<accession>A0ABR7WLB1</accession>
<protein>
    <submittedName>
        <fullName evidence="1">IPT/TIG domain-containing protein</fullName>
    </submittedName>
</protein>
<dbReference type="PROSITE" id="PS51257">
    <property type="entry name" value="PROKAR_LIPOPROTEIN"/>
    <property type="match status" value="1"/>
</dbReference>
<dbReference type="SUPFAM" id="SSF81296">
    <property type="entry name" value="E set domains"/>
    <property type="match status" value="1"/>
</dbReference>
<name>A0ABR7WLB1_9SPHI</name>
<dbReference type="EMBL" id="JACWMY010000002">
    <property type="protein sequence ID" value="MBD1363099.1"/>
    <property type="molecule type" value="Genomic_DNA"/>
</dbReference>
<dbReference type="Gene3D" id="2.60.40.10">
    <property type="entry name" value="Immunoglobulins"/>
    <property type="match status" value="2"/>
</dbReference>
<evidence type="ECO:0000313" key="1">
    <source>
        <dbReference type="EMBL" id="MBD1363099.1"/>
    </source>
</evidence>
<gene>
    <name evidence="1" type="ORF">IDJ77_04680</name>
</gene>
<dbReference type="Proteomes" id="UP000606600">
    <property type="component" value="Unassembled WGS sequence"/>
</dbReference>
<evidence type="ECO:0000313" key="2">
    <source>
        <dbReference type="Proteomes" id="UP000606600"/>
    </source>
</evidence>
<dbReference type="Gene3D" id="2.60.120.430">
    <property type="entry name" value="Galactose-binding lectin"/>
    <property type="match status" value="1"/>
</dbReference>
<comment type="caution">
    <text evidence="1">The sequence shown here is derived from an EMBL/GenBank/DDBJ whole genome shotgun (WGS) entry which is preliminary data.</text>
</comment>
<keyword evidence="2" id="KW-1185">Reference proteome</keyword>
<dbReference type="InterPro" id="IPR013783">
    <property type="entry name" value="Ig-like_fold"/>
</dbReference>
<dbReference type="RefSeq" id="WP_191187770.1">
    <property type="nucleotide sequence ID" value="NZ_JACWMY010000002.1"/>
</dbReference>
<dbReference type="InterPro" id="IPR014756">
    <property type="entry name" value="Ig_E-set"/>
</dbReference>
<reference evidence="1 2" key="1">
    <citation type="submission" date="2020-09" db="EMBL/GenBank/DDBJ databases">
        <title>Novel species of Mucilaginibacter isolated from a glacier on the Tibetan Plateau.</title>
        <authorList>
            <person name="Liu Q."/>
            <person name="Xin Y.-H."/>
        </authorList>
    </citation>
    <scope>NUCLEOTIDE SEQUENCE [LARGE SCALE GENOMIC DNA]</scope>
    <source>
        <strain evidence="1 2">ZT4R22</strain>
    </source>
</reference>
<organism evidence="1 2">
    <name type="scientific">Mucilaginibacter pankratovii</name>
    <dbReference type="NCBI Taxonomy" id="2772110"/>
    <lineage>
        <taxon>Bacteria</taxon>
        <taxon>Pseudomonadati</taxon>
        <taxon>Bacteroidota</taxon>
        <taxon>Sphingobacteriia</taxon>
        <taxon>Sphingobacteriales</taxon>
        <taxon>Sphingobacteriaceae</taxon>
        <taxon>Mucilaginibacter</taxon>
    </lineage>
</organism>
<proteinExistence type="predicted"/>
<sequence>MKKILYKSKFYWLLPVIMMFVIASCKKDNNAKGGTGVPTVEKVRLLSKSDTIPNVEHRYTLDSSNYYADIKTVPFDSTVAAGRLNNQYAIIGTNLASTTLVQFNGVTAYFNPALLTDKSIIVTIPSTVPFIGSNKLTVTTTHGTVDFDFPIVQPPPTITSFTPLAAGAGDIVTITGTVFDGLSAVKFDDAPAEIVGTPTKTEIKVKVPPGIVQAYIYVTTPGGTTKSPASFGFKYVIYDDALAFGWGGNGGGYDGYSSTRKYNSTDHPKRGANAIEVTVDNGYGALQLGYGGATLDAKKAGFAALKLSIYGGANFKAGDRVQIVVNNAYGHAFAIEVKPGVYTDYTIPLSALGDDIGPLSEITFQTLGVAAPATFYVDDLGFI</sequence>